<evidence type="ECO:0000313" key="2">
    <source>
        <dbReference type="EMBL" id="TDQ11429.1"/>
    </source>
</evidence>
<dbReference type="GO" id="GO:0003700">
    <property type="term" value="F:DNA-binding transcription factor activity"/>
    <property type="evidence" value="ECO:0007669"/>
    <property type="project" value="InterPro"/>
</dbReference>
<feature type="domain" description="RNA polymerase sigma-70 region 4" evidence="1">
    <location>
        <begin position="101"/>
        <end position="149"/>
    </location>
</feature>
<dbReference type="EMBL" id="SNYC01000003">
    <property type="protein sequence ID" value="TDQ11429.1"/>
    <property type="molecule type" value="Genomic_DNA"/>
</dbReference>
<dbReference type="RefSeq" id="WP_133574503.1">
    <property type="nucleotide sequence ID" value="NZ_SNYC01000003.1"/>
</dbReference>
<dbReference type="Proteomes" id="UP000295620">
    <property type="component" value="Unassembled WGS sequence"/>
</dbReference>
<dbReference type="SUPFAM" id="SSF88659">
    <property type="entry name" value="Sigma3 and sigma4 domains of RNA polymerase sigma factors"/>
    <property type="match status" value="1"/>
</dbReference>
<gene>
    <name evidence="2" type="ORF">ATK78_0551</name>
</gene>
<organism evidence="2 3">
    <name type="scientific">Pedobacter metabolipauper</name>
    <dbReference type="NCBI Taxonomy" id="425513"/>
    <lineage>
        <taxon>Bacteria</taxon>
        <taxon>Pseudomonadati</taxon>
        <taxon>Bacteroidota</taxon>
        <taxon>Sphingobacteriia</taxon>
        <taxon>Sphingobacteriales</taxon>
        <taxon>Sphingobacteriaceae</taxon>
        <taxon>Pedobacter</taxon>
    </lineage>
</organism>
<dbReference type="InterPro" id="IPR036388">
    <property type="entry name" value="WH-like_DNA-bd_sf"/>
</dbReference>
<dbReference type="Pfam" id="PF04545">
    <property type="entry name" value="Sigma70_r4"/>
    <property type="match status" value="1"/>
</dbReference>
<comment type="caution">
    <text evidence="2">The sequence shown here is derived from an EMBL/GenBank/DDBJ whole genome shotgun (WGS) entry which is preliminary data.</text>
</comment>
<sequence length="153" mass="17610">MLKTGTQALDQINLKTLYSKYGDMLLGYINEAVKDQQLAEELLVKIFSDIAIQYNNIEWNMNSHWVVLQHFAKNWLLVYQEASSDCDPELNDKGGSQHNYLNRLTEEQKEIFCAAYHHGKSVAAISKDLNKTEESIRKALKEAFALIRKESEN</sequence>
<dbReference type="InterPro" id="IPR013324">
    <property type="entry name" value="RNA_pol_sigma_r3/r4-like"/>
</dbReference>
<dbReference type="Gene3D" id="1.10.10.10">
    <property type="entry name" value="Winged helix-like DNA-binding domain superfamily/Winged helix DNA-binding domain"/>
    <property type="match status" value="1"/>
</dbReference>
<proteinExistence type="predicted"/>
<dbReference type="GO" id="GO:0006352">
    <property type="term" value="P:DNA-templated transcription initiation"/>
    <property type="evidence" value="ECO:0007669"/>
    <property type="project" value="InterPro"/>
</dbReference>
<dbReference type="OrthoDB" id="796306at2"/>
<keyword evidence="3" id="KW-1185">Reference proteome</keyword>
<accession>A0A4R6T086</accession>
<evidence type="ECO:0000259" key="1">
    <source>
        <dbReference type="Pfam" id="PF04545"/>
    </source>
</evidence>
<reference evidence="2 3" key="1">
    <citation type="submission" date="2019-03" db="EMBL/GenBank/DDBJ databases">
        <title>Genomic Encyclopedia of Archaeal and Bacterial Type Strains, Phase II (KMG-II): from individual species to whole genera.</title>
        <authorList>
            <person name="Goeker M."/>
        </authorList>
    </citation>
    <scope>NUCLEOTIDE SEQUENCE [LARGE SCALE GENOMIC DNA]</scope>
    <source>
        <strain evidence="2 3">DSM 19035</strain>
    </source>
</reference>
<protein>
    <submittedName>
        <fullName evidence="2">Sigma-70-like protein</fullName>
    </submittedName>
</protein>
<name>A0A4R6T086_9SPHI</name>
<evidence type="ECO:0000313" key="3">
    <source>
        <dbReference type="Proteomes" id="UP000295620"/>
    </source>
</evidence>
<dbReference type="AlphaFoldDB" id="A0A4R6T086"/>
<dbReference type="InterPro" id="IPR007630">
    <property type="entry name" value="RNA_pol_sigma70_r4"/>
</dbReference>